<dbReference type="InterPro" id="IPR036036">
    <property type="entry name" value="SOCS_box-like_dom_sf"/>
</dbReference>
<dbReference type="PROSITE" id="PS50225">
    <property type="entry name" value="SOCS"/>
    <property type="match status" value="1"/>
</dbReference>
<dbReference type="SMART" id="SM00969">
    <property type="entry name" value="SOCS_box"/>
    <property type="match status" value="1"/>
</dbReference>
<comment type="caution">
    <text evidence="2">The sequence shown here is derived from an EMBL/GenBank/DDBJ whole genome shotgun (WGS) entry which is preliminary data.</text>
</comment>
<dbReference type="EMBL" id="JABXBU010002072">
    <property type="protein sequence ID" value="KAF8778346.1"/>
    <property type="molecule type" value="Genomic_DNA"/>
</dbReference>
<dbReference type="InterPro" id="IPR001496">
    <property type="entry name" value="SOCS_box"/>
</dbReference>
<proteinExistence type="predicted"/>
<protein>
    <recommendedName>
        <fullName evidence="1">SOCS box domain-containing protein</fullName>
    </recommendedName>
</protein>
<dbReference type="Pfam" id="PF07525">
    <property type="entry name" value="SOCS_box"/>
    <property type="match status" value="1"/>
</dbReference>
<evidence type="ECO:0000313" key="2">
    <source>
        <dbReference type="EMBL" id="KAF8778346.1"/>
    </source>
</evidence>
<accession>A0A8T0EVD7</accession>
<organism evidence="2 3">
    <name type="scientific">Argiope bruennichi</name>
    <name type="common">Wasp spider</name>
    <name type="synonym">Aranea bruennichi</name>
    <dbReference type="NCBI Taxonomy" id="94029"/>
    <lineage>
        <taxon>Eukaryota</taxon>
        <taxon>Metazoa</taxon>
        <taxon>Ecdysozoa</taxon>
        <taxon>Arthropoda</taxon>
        <taxon>Chelicerata</taxon>
        <taxon>Arachnida</taxon>
        <taxon>Araneae</taxon>
        <taxon>Araneomorphae</taxon>
        <taxon>Entelegynae</taxon>
        <taxon>Araneoidea</taxon>
        <taxon>Araneidae</taxon>
        <taxon>Argiope</taxon>
    </lineage>
</organism>
<dbReference type="Proteomes" id="UP000807504">
    <property type="component" value="Unassembled WGS sequence"/>
</dbReference>
<dbReference type="AlphaFoldDB" id="A0A8T0EVD7"/>
<name>A0A8T0EVD7_ARGBR</name>
<dbReference type="GO" id="GO:0035556">
    <property type="term" value="P:intracellular signal transduction"/>
    <property type="evidence" value="ECO:0007669"/>
    <property type="project" value="InterPro"/>
</dbReference>
<reference evidence="2" key="2">
    <citation type="submission" date="2020-06" db="EMBL/GenBank/DDBJ databases">
        <authorList>
            <person name="Sheffer M."/>
        </authorList>
    </citation>
    <scope>NUCLEOTIDE SEQUENCE</scope>
</reference>
<evidence type="ECO:0000313" key="3">
    <source>
        <dbReference type="Proteomes" id="UP000807504"/>
    </source>
</evidence>
<reference evidence="2" key="1">
    <citation type="journal article" date="2020" name="bioRxiv">
        <title>Chromosome-level reference genome of the European wasp spider Argiope bruennichi: a resource for studies on range expansion and evolutionary adaptation.</title>
        <authorList>
            <person name="Sheffer M.M."/>
            <person name="Hoppe A."/>
            <person name="Krehenwinkel H."/>
            <person name="Uhl G."/>
            <person name="Kuss A.W."/>
            <person name="Jensen L."/>
            <person name="Jensen C."/>
            <person name="Gillespie R.G."/>
            <person name="Hoff K.J."/>
            <person name="Prost S."/>
        </authorList>
    </citation>
    <scope>NUCLEOTIDE SEQUENCE</scope>
</reference>
<sequence length="416" mass="49478">MKFYTEIYHRNVPLCSPTDIAQCSFIVQHSISHLDLALSKSDIFLSRSWNGSEYAGFCYLKDFINTEEGCRKCLTPRRKLLYTLHLDLPREREIHLRNRLVDPKNVSWDFRIPHIGKISISNNWYINKLCHFLEHAWNNVQNKVKLLSWFLNFNGLSHELRFKSTKTVTYFIDCLDPGIKDLEFIKKGFTKLDFTRWLLLSPEKPGRVKKLLYTVNRIGRKSCSLWINHFLRICLLHESFMYVKEILQFINYPVFNNQFCHFLLAIFGMSESVQKKLEEILNSKSIRRRSLLIHLYWNYRMQALQAPGHLNTAFNFSAARESLRLVWNSVPDNFISFEEMQAVFKDVVGPESVVDLYNFYSNVVQEFHSVDEPRSLEHYCRITIRRTLWENERWLPEGIRKIGLPRKLESFLNLDY</sequence>
<feature type="domain" description="SOCS box" evidence="1">
    <location>
        <begin position="372"/>
        <end position="412"/>
    </location>
</feature>
<dbReference type="SUPFAM" id="SSF158235">
    <property type="entry name" value="SOCS box-like"/>
    <property type="match status" value="1"/>
</dbReference>
<evidence type="ECO:0000259" key="1">
    <source>
        <dbReference type="PROSITE" id="PS50225"/>
    </source>
</evidence>
<keyword evidence="3" id="KW-1185">Reference proteome</keyword>
<gene>
    <name evidence="2" type="ORF">HNY73_015077</name>
</gene>
<dbReference type="CDD" id="cd03716">
    <property type="entry name" value="SOCS_ASB_like"/>
    <property type="match status" value="1"/>
</dbReference>